<evidence type="ECO:0000313" key="20">
    <source>
        <dbReference type="Proteomes" id="UP000177053"/>
    </source>
</evidence>
<evidence type="ECO:0000256" key="9">
    <source>
        <dbReference type="ARBA" id="ARBA00022741"/>
    </source>
</evidence>
<dbReference type="Gene3D" id="3.30.1490.20">
    <property type="entry name" value="ATP-grasp fold, A domain"/>
    <property type="match status" value="1"/>
</dbReference>
<dbReference type="InterPro" id="IPR006319">
    <property type="entry name" value="PEP_synth"/>
</dbReference>
<evidence type="ECO:0000313" key="19">
    <source>
        <dbReference type="EMBL" id="OGM12414.1"/>
    </source>
</evidence>
<dbReference type="GO" id="GO:0006094">
    <property type="term" value="P:gluconeogenesis"/>
    <property type="evidence" value="ECO:0007669"/>
    <property type="project" value="UniProtKB-UniPathway"/>
</dbReference>
<dbReference type="InterPro" id="IPR000121">
    <property type="entry name" value="PEP_util_C"/>
</dbReference>
<dbReference type="InterPro" id="IPR040442">
    <property type="entry name" value="Pyrv_kinase-like_dom_sf"/>
</dbReference>
<organism evidence="19 20">
    <name type="scientific">Candidatus Woesebacteria bacterium RBG_16_34_12</name>
    <dbReference type="NCBI Taxonomy" id="1802480"/>
    <lineage>
        <taxon>Bacteria</taxon>
        <taxon>Candidatus Woeseibacteriota</taxon>
    </lineage>
</organism>
<keyword evidence="12 15" id="KW-0460">Magnesium</keyword>
<dbReference type="UniPathway" id="UPA00138"/>
<dbReference type="Pfam" id="PF00391">
    <property type="entry name" value="PEP-utilizers"/>
    <property type="match status" value="1"/>
</dbReference>
<dbReference type="EMBL" id="MGFS01000001">
    <property type="protein sequence ID" value="OGM12414.1"/>
    <property type="molecule type" value="Genomic_DNA"/>
</dbReference>
<proteinExistence type="inferred from homology"/>
<keyword evidence="11 15" id="KW-0067">ATP-binding</keyword>
<comment type="catalytic activity">
    <reaction evidence="14 15">
        <text>pyruvate + ATP + H2O = phosphoenolpyruvate + AMP + phosphate + 2 H(+)</text>
        <dbReference type="Rhea" id="RHEA:11364"/>
        <dbReference type="ChEBI" id="CHEBI:15361"/>
        <dbReference type="ChEBI" id="CHEBI:15377"/>
        <dbReference type="ChEBI" id="CHEBI:15378"/>
        <dbReference type="ChEBI" id="CHEBI:30616"/>
        <dbReference type="ChEBI" id="CHEBI:43474"/>
        <dbReference type="ChEBI" id="CHEBI:58702"/>
        <dbReference type="ChEBI" id="CHEBI:456215"/>
        <dbReference type="EC" id="2.7.9.2"/>
    </reaction>
</comment>
<dbReference type="PIRSF" id="PIRSF000854">
    <property type="entry name" value="PEP_synthase"/>
    <property type="match status" value="1"/>
</dbReference>
<dbReference type="PANTHER" id="PTHR43030">
    <property type="entry name" value="PHOSPHOENOLPYRUVATE SYNTHASE"/>
    <property type="match status" value="1"/>
</dbReference>
<accession>A0A1F7XBJ9</accession>
<evidence type="ECO:0000256" key="8">
    <source>
        <dbReference type="ARBA" id="ARBA00022723"/>
    </source>
</evidence>
<dbReference type="InterPro" id="IPR013815">
    <property type="entry name" value="ATP_grasp_subdomain_1"/>
</dbReference>
<feature type="domain" description="PEP-utilising enzyme mobile" evidence="16">
    <location>
        <begin position="367"/>
        <end position="436"/>
    </location>
</feature>
<dbReference type="InterPro" id="IPR015813">
    <property type="entry name" value="Pyrv/PenolPyrv_kinase-like_dom"/>
</dbReference>
<dbReference type="SUPFAM" id="SSF52009">
    <property type="entry name" value="Phosphohistidine domain"/>
    <property type="match status" value="1"/>
</dbReference>
<dbReference type="PANTHER" id="PTHR43030:SF1">
    <property type="entry name" value="PHOSPHOENOLPYRUVATE SYNTHASE"/>
    <property type="match status" value="1"/>
</dbReference>
<dbReference type="EC" id="2.7.9.2" evidence="5 15"/>
<evidence type="ECO:0000259" key="17">
    <source>
        <dbReference type="Pfam" id="PF01326"/>
    </source>
</evidence>
<dbReference type="PROSITE" id="PS00370">
    <property type="entry name" value="PEP_ENZYMES_PHOS_SITE"/>
    <property type="match status" value="1"/>
</dbReference>
<evidence type="ECO:0000256" key="15">
    <source>
        <dbReference type="PIRNR" id="PIRNR000854"/>
    </source>
</evidence>
<evidence type="ECO:0000259" key="16">
    <source>
        <dbReference type="Pfam" id="PF00391"/>
    </source>
</evidence>
<evidence type="ECO:0000256" key="5">
    <source>
        <dbReference type="ARBA" id="ARBA00011996"/>
    </source>
</evidence>
<keyword evidence="7 15" id="KW-0808">Transferase</keyword>
<feature type="domain" description="Pyruvate phosphate dikinase AMP/ATP-binding" evidence="17">
    <location>
        <begin position="19"/>
        <end position="330"/>
    </location>
</feature>
<dbReference type="NCBIfam" id="TIGR01418">
    <property type="entry name" value="PEP_synth"/>
    <property type="match status" value="1"/>
</dbReference>
<name>A0A1F7XBJ9_9BACT</name>
<sequence>MTAQPYTVFFKDIDKSDIPLVGGKGANLGEMTKAGFPVPNGFAVTVKAYDKFLEENQIKKYINDLLKTVDVNNSEDLQDVSKRIQNKINRSHVPKDVAIEVFKTYKKLSPRFRSSLVAVRSSATAEDLPGASFAGQQATFLNIKGEANLLVAIRECWASLFTARAIFYRTQNKIVHEKVKISVIVQKMIQSEVSGVMFSIDPVTNEKDRIIIEAIWGLGELIVQGSVVPDRYVVQKDTFSILSKEISEQSIQLIKKGQKTLELKVPEKKKELVKISDDDILKLAKLADNLQKHYYFPQDIEWAKEKDKLYIVQTRPVTTIEETKKREIEEYKTGETPILKGASASPGIGTGTVKILKNVNEIKKIIKGDILVAEMTSPDYVPAMKKAIAIITDQGGMTSHAAIVSRELGIPCVVGTKEATKLLKENMTVTVDGTKGLVYAGSKVKIIENKEEKTSKTEGAQPKGEKITKEKTATRLYINLAEPHLAKKISKLNVDGVGLLRAEFMIANIGIHPKSAIKQKKQSEFIDKLTKDLTVFCKSFSPRPVVYRATDFKTNEYRSLPGGEAWEPEEANPMLGYRGAYRYIADPEVFNLELKAIKNVREKYKNLWLMIPFVRSPEELAKVRRIVASEDLFEDITFKFWMMVEIPINVIMIKDFIAVGIDGVSIGSNDLTMLTIGTDRDNAEVAETFNERSKAIYWSLRRVIRECNKKDVSSSICGQAPSSFDDLVIRLIRYGITSISVNPDSIDRVRKVILNAEKDLVSQKRKR</sequence>
<reference evidence="19 20" key="1">
    <citation type="journal article" date="2016" name="Nat. Commun.">
        <title>Thousands of microbial genomes shed light on interconnected biogeochemical processes in an aquifer system.</title>
        <authorList>
            <person name="Anantharaman K."/>
            <person name="Brown C.T."/>
            <person name="Hug L.A."/>
            <person name="Sharon I."/>
            <person name="Castelle C.J."/>
            <person name="Probst A.J."/>
            <person name="Thomas B.C."/>
            <person name="Singh A."/>
            <person name="Wilkins M.J."/>
            <person name="Karaoz U."/>
            <person name="Brodie E.L."/>
            <person name="Williams K.H."/>
            <person name="Hubbard S.S."/>
            <person name="Banfield J.F."/>
        </authorList>
    </citation>
    <scope>NUCLEOTIDE SEQUENCE [LARGE SCALE GENOMIC DNA]</scope>
</reference>
<dbReference type="NCBIfam" id="NF005057">
    <property type="entry name" value="PRK06464.1"/>
    <property type="match status" value="1"/>
</dbReference>
<dbReference type="InterPro" id="IPR018274">
    <property type="entry name" value="PEP_util_AS"/>
</dbReference>
<dbReference type="Proteomes" id="UP000177053">
    <property type="component" value="Unassembled WGS sequence"/>
</dbReference>
<dbReference type="SUPFAM" id="SSF51621">
    <property type="entry name" value="Phosphoenolpyruvate/pyruvate domain"/>
    <property type="match status" value="1"/>
</dbReference>
<dbReference type="GO" id="GO:0046872">
    <property type="term" value="F:metal ion binding"/>
    <property type="evidence" value="ECO:0007669"/>
    <property type="project" value="UniProtKB-KW"/>
</dbReference>
<feature type="domain" description="PEP-utilising enzyme C-terminal" evidence="18">
    <location>
        <begin position="459"/>
        <end position="756"/>
    </location>
</feature>
<comment type="cofactor">
    <cofactor evidence="1 15">
        <name>Mg(2+)</name>
        <dbReference type="ChEBI" id="CHEBI:18420"/>
    </cofactor>
</comment>
<protein>
    <recommendedName>
        <fullName evidence="6 15">Phosphoenolpyruvate synthase</fullName>
        <shortName evidence="15">PEP synthase</shortName>
        <ecNumber evidence="5 15">2.7.9.2</ecNumber>
    </recommendedName>
    <alternativeName>
        <fullName evidence="13 15">Pyruvate, water dikinase</fullName>
    </alternativeName>
</protein>
<evidence type="ECO:0000256" key="6">
    <source>
        <dbReference type="ARBA" id="ARBA00021623"/>
    </source>
</evidence>
<comment type="function">
    <text evidence="2 15">Catalyzes the phosphorylation of pyruvate to phosphoenolpyruvate.</text>
</comment>
<keyword evidence="10 15" id="KW-0418">Kinase</keyword>
<keyword evidence="19" id="KW-0670">Pyruvate</keyword>
<dbReference type="AlphaFoldDB" id="A0A1F7XBJ9"/>
<dbReference type="GO" id="GO:0008986">
    <property type="term" value="F:pyruvate, water dikinase activity"/>
    <property type="evidence" value="ECO:0007669"/>
    <property type="project" value="UniProtKB-EC"/>
</dbReference>
<evidence type="ECO:0000256" key="2">
    <source>
        <dbReference type="ARBA" id="ARBA00002988"/>
    </source>
</evidence>
<dbReference type="InterPro" id="IPR002192">
    <property type="entry name" value="PPDK_AMP/ATP-bd"/>
</dbReference>
<comment type="caution">
    <text evidence="19">The sequence shown here is derived from an EMBL/GenBank/DDBJ whole genome shotgun (WGS) entry which is preliminary data.</text>
</comment>
<evidence type="ECO:0000256" key="10">
    <source>
        <dbReference type="ARBA" id="ARBA00022777"/>
    </source>
</evidence>
<dbReference type="Pfam" id="PF01326">
    <property type="entry name" value="PPDK_N"/>
    <property type="match status" value="1"/>
</dbReference>
<evidence type="ECO:0000259" key="18">
    <source>
        <dbReference type="Pfam" id="PF02896"/>
    </source>
</evidence>
<evidence type="ECO:0000256" key="11">
    <source>
        <dbReference type="ARBA" id="ARBA00022840"/>
    </source>
</evidence>
<evidence type="ECO:0000256" key="12">
    <source>
        <dbReference type="ARBA" id="ARBA00022842"/>
    </source>
</evidence>
<dbReference type="Gene3D" id="3.30.470.20">
    <property type="entry name" value="ATP-grasp fold, B domain"/>
    <property type="match status" value="1"/>
</dbReference>
<comment type="pathway">
    <text evidence="3 15">Carbohydrate biosynthesis; gluconeogenesis.</text>
</comment>
<evidence type="ECO:0000256" key="3">
    <source>
        <dbReference type="ARBA" id="ARBA00004742"/>
    </source>
</evidence>
<evidence type="ECO:0000256" key="1">
    <source>
        <dbReference type="ARBA" id="ARBA00001946"/>
    </source>
</evidence>
<comment type="similarity">
    <text evidence="4 15">Belongs to the PEP-utilizing enzyme family.</text>
</comment>
<dbReference type="SUPFAM" id="SSF56059">
    <property type="entry name" value="Glutathione synthetase ATP-binding domain-like"/>
    <property type="match status" value="1"/>
</dbReference>
<dbReference type="Gene3D" id="3.20.20.60">
    <property type="entry name" value="Phosphoenolpyruvate-binding domains"/>
    <property type="match status" value="1"/>
</dbReference>
<dbReference type="FunFam" id="3.30.1490.20:FF:000010">
    <property type="entry name" value="Phosphoenolpyruvate synthase"/>
    <property type="match status" value="1"/>
</dbReference>
<dbReference type="Gene3D" id="3.50.30.10">
    <property type="entry name" value="Phosphohistidine domain"/>
    <property type="match status" value="1"/>
</dbReference>
<dbReference type="GO" id="GO:0005524">
    <property type="term" value="F:ATP binding"/>
    <property type="evidence" value="ECO:0007669"/>
    <property type="project" value="UniProtKB-KW"/>
</dbReference>
<evidence type="ECO:0000256" key="14">
    <source>
        <dbReference type="ARBA" id="ARBA00047700"/>
    </source>
</evidence>
<keyword evidence="8 15" id="KW-0479">Metal-binding</keyword>
<dbReference type="InterPro" id="IPR036637">
    <property type="entry name" value="Phosphohistidine_dom_sf"/>
</dbReference>
<dbReference type="Pfam" id="PF02896">
    <property type="entry name" value="PEP-utilizers_C"/>
    <property type="match status" value="1"/>
</dbReference>
<evidence type="ECO:0000256" key="7">
    <source>
        <dbReference type="ARBA" id="ARBA00022679"/>
    </source>
</evidence>
<gene>
    <name evidence="19" type="ORF">A2Z22_04545</name>
</gene>
<keyword evidence="9 15" id="KW-0547">Nucleotide-binding</keyword>
<evidence type="ECO:0000256" key="13">
    <source>
        <dbReference type="ARBA" id="ARBA00033470"/>
    </source>
</evidence>
<dbReference type="InterPro" id="IPR008279">
    <property type="entry name" value="PEP-util_enz_mobile_dom"/>
</dbReference>
<evidence type="ECO:0000256" key="4">
    <source>
        <dbReference type="ARBA" id="ARBA00007837"/>
    </source>
</evidence>